<evidence type="ECO:0008006" key="9">
    <source>
        <dbReference type="Google" id="ProtNLM"/>
    </source>
</evidence>
<dbReference type="PANTHER" id="PTHR14030:SF4">
    <property type="entry name" value="BUB1 KINASE, ISOFORM A-RELATED"/>
    <property type="match status" value="1"/>
</dbReference>
<comment type="caution">
    <text evidence="7">The sequence shown here is derived from an EMBL/GenBank/DDBJ whole genome shotgun (WGS) entry which is preliminary data.</text>
</comment>
<proteinExistence type="predicted"/>
<dbReference type="PANTHER" id="PTHR14030">
    <property type="entry name" value="MITOTIC CHECKPOINT SERINE/THREONINE-PROTEIN KINASE BUB1"/>
    <property type="match status" value="1"/>
</dbReference>
<dbReference type="PROSITE" id="PS50011">
    <property type="entry name" value="PROTEIN_KINASE_DOM"/>
    <property type="match status" value="1"/>
</dbReference>
<name>A0ABU6YQ45_9FABA</name>
<evidence type="ECO:0000259" key="5">
    <source>
        <dbReference type="PROSITE" id="PS50011"/>
    </source>
</evidence>
<evidence type="ECO:0000256" key="2">
    <source>
        <dbReference type="ARBA" id="ARBA00022454"/>
    </source>
</evidence>
<comment type="subcellular location">
    <subcellularLocation>
        <location evidence="1">Chromosome</location>
        <location evidence="1">Centromere</location>
        <location evidence="1">Kinetochore</location>
    </subcellularLocation>
</comment>
<feature type="domain" description="Protein kinase" evidence="5">
    <location>
        <begin position="278"/>
        <end position="576"/>
    </location>
</feature>
<evidence type="ECO:0000256" key="1">
    <source>
        <dbReference type="ARBA" id="ARBA00004629"/>
    </source>
</evidence>
<keyword evidence="3" id="KW-0995">Kinetochore</keyword>
<dbReference type="Proteomes" id="UP001341840">
    <property type="component" value="Unassembled WGS sequence"/>
</dbReference>
<dbReference type="PROSITE" id="PS51489">
    <property type="entry name" value="BUB1_N"/>
    <property type="match status" value="1"/>
</dbReference>
<dbReference type="PROSITE" id="PS00108">
    <property type="entry name" value="PROTEIN_KINASE_ST"/>
    <property type="match status" value="1"/>
</dbReference>
<evidence type="ECO:0000259" key="6">
    <source>
        <dbReference type="PROSITE" id="PS51489"/>
    </source>
</evidence>
<protein>
    <recommendedName>
        <fullName evidence="9">Mitotic checkpoint serine/threonine-protein kinase BUB1</fullName>
    </recommendedName>
</protein>
<keyword evidence="8" id="KW-1185">Reference proteome</keyword>
<dbReference type="Gene3D" id="1.10.510.10">
    <property type="entry name" value="Transferase(Phosphotransferase) domain 1"/>
    <property type="match status" value="1"/>
</dbReference>
<evidence type="ECO:0000256" key="4">
    <source>
        <dbReference type="ARBA" id="ARBA00023328"/>
    </source>
</evidence>
<keyword evidence="4" id="KW-0137">Centromere</keyword>
<dbReference type="SMART" id="SM00220">
    <property type="entry name" value="S_TKc"/>
    <property type="match status" value="1"/>
</dbReference>
<dbReference type="Gene3D" id="1.25.40.430">
    <property type="match status" value="1"/>
</dbReference>
<dbReference type="EMBL" id="JASCZI010242565">
    <property type="protein sequence ID" value="MED6211475.1"/>
    <property type="molecule type" value="Genomic_DNA"/>
</dbReference>
<organism evidence="7 8">
    <name type="scientific">Stylosanthes scabra</name>
    <dbReference type="NCBI Taxonomy" id="79078"/>
    <lineage>
        <taxon>Eukaryota</taxon>
        <taxon>Viridiplantae</taxon>
        <taxon>Streptophyta</taxon>
        <taxon>Embryophyta</taxon>
        <taxon>Tracheophyta</taxon>
        <taxon>Spermatophyta</taxon>
        <taxon>Magnoliopsida</taxon>
        <taxon>eudicotyledons</taxon>
        <taxon>Gunneridae</taxon>
        <taxon>Pentapetalae</taxon>
        <taxon>rosids</taxon>
        <taxon>fabids</taxon>
        <taxon>Fabales</taxon>
        <taxon>Fabaceae</taxon>
        <taxon>Papilionoideae</taxon>
        <taxon>50 kb inversion clade</taxon>
        <taxon>dalbergioids sensu lato</taxon>
        <taxon>Dalbergieae</taxon>
        <taxon>Pterocarpus clade</taxon>
        <taxon>Stylosanthes</taxon>
    </lineage>
</organism>
<keyword evidence="2" id="KW-0158">Chromosome</keyword>
<reference evidence="7 8" key="1">
    <citation type="journal article" date="2023" name="Plants (Basel)">
        <title>Bridging the Gap: Combining Genomics and Transcriptomics Approaches to Understand Stylosanthes scabra, an Orphan Legume from the Brazilian Caatinga.</title>
        <authorList>
            <person name="Ferreira-Neto J.R.C."/>
            <person name="da Silva M.D."/>
            <person name="Binneck E."/>
            <person name="de Melo N.F."/>
            <person name="da Silva R.H."/>
            <person name="de Melo A.L.T.M."/>
            <person name="Pandolfi V."/>
            <person name="Bustamante F.O."/>
            <person name="Brasileiro-Vidal A.C."/>
            <person name="Benko-Iseppon A.M."/>
        </authorList>
    </citation>
    <scope>NUCLEOTIDE SEQUENCE [LARGE SCALE GENOMIC DNA]</scope>
    <source>
        <tissue evidence="7">Leaves</tissue>
    </source>
</reference>
<dbReference type="Pfam" id="PF00069">
    <property type="entry name" value="Pkinase"/>
    <property type="match status" value="1"/>
</dbReference>
<feature type="domain" description="BUB1 N-terminal" evidence="6">
    <location>
        <begin position="57"/>
        <end position="227"/>
    </location>
</feature>
<accession>A0ABU6YQ45</accession>
<evidence type="ECO:0000313" key="7">
    <source>
        <dbReference type="EMBL" id="MED6211475.1"/>
    </source>
</evidence>
<evidence type="ECO:0000313" key="8">
    <source>
        <dbReference type="Proteomes" id="UP001341840"/>
    </source>
</evidence>
<dbReference type="InterPro" id="IPR008271">
    <property type="entry name" value="Ser/Thr_kinase_AS"/>
</dbReference>
<dbReference type="InterPro" id="IPR000719">
    <property type="entry name" value="Prot_kinase_dom"/>
</dbReference>
<gene>
    <name evidence="7" type="ORF">PIB30_074001</name>
</gene>
<sequence length="581" mass="66812">MHHFASHAPSRCRIRCTNDCGIDTCQIGDWFSLFRPYTLASMAFLSHSPNSNSIATFHNSLTFATTTATDDPLLLFLWNVKKALEGSSSSNQNLINLLEDCIRSFKDSEQYRNDVRFLKIWLLYMGVSSDFESVFKEMLNCNVSTKNASLYVWSASFFEMKGMLRHALTIYNLGISRNAEPIEWLKKAQALCHQRISEAWRAAKCQKIDHKGSTELGNTGINPWNSSIMDDLMKKINPIIKKFHGYHLNTKSYTGKVALSTLKNASRNKVIEIGGKKYHIKGCAGQGGFAQVYKAFVNSDPNDVVALKIQRPAFPWEFYMYRQLDIRITGRERSSYGSAHRIHLYADCSILICDYLAHGTLQDVINTYVVQRKPMEEVLCIYYTIEMLHMVETLHGVGLIHGDFKPDNLLICYARDNLTEEGFFDRSGPWCDQGLCLVDWGRGIVLDLFPEDTVFKGDCRTSGFRCIEMQEDKPWKFQVDAYGLCVVVHMMLHNCYMEIAKQESSDGGYMYLPKQPFKRYWNVALWKNFFTKMLNQYPGNDDRRLLQELRKSFQDYISSDPKMIKTLKELLAKQRISMCSA</sequence>
<dbReference type="InterPro" id="IPR013212">
    <property type="entry name" value="Mad3/Bub1_I"/>
</dbReference>
<dbReference type="SUPFAM" id="SSF56112">
    <property type="entry name" value="Protein kinase-like (PK-like)"/>
    <property type="match status" value="1"/>
</dbReference>
<evidence type="ECO:0000256" key="3">
    <source>
        <dbReference type="ARBA" id="ARBA00022838"/>
    </source>
</evidence>
<dbReference type="InterPro" id="IPR015661">
    <property type="entry name" value="Bub1/Mad3"/>
</dbReference>
<dbReference type="Pfam" id="PF08311">
    <property type="entry name" value="Mad3_BUB1_I"/>
    <property type="match status" value="1"/>
</dbReference>
<dbReference type="InterPro" id="IPR011009">
    <property type="entry name" value="Kinase-like_dom_sf"/>
</dbReference>
<dbReference type="SMART" id="SM00777">
    <property type="entry name" value="Mad3_BUB1_I"/>
    <property type="match status" value="1"/>
</dbReference>